<accession>A0AAW2WX94</accession>
<feature type="region of interest" description="Disordered" evidence="1">
    <location>
        <begin position="1"/>
        <end position="69"/>
    </location>
</feature>
<sequence>MVAVGLAKGSVTVSSTNPKLRKEVSSPAGGYHEQGTVANKPRKRSGERGQQLRQLPSSRHQISCAQPSG</sequence>
<reference evidence="2" key="1">
    <citation type="submission" date="2020-06" db="EMBL/GenBank/DDBJ databases">
        <authorList>
            <person name="Li T."/>
            <person name="Hu X."/>
            <person name="Zhang T."/>
            <person name="Song X."/>
            <person name="Zhang H."/>
            <person name="Dai N."/>
            <person name="Sheng W."/>
            <person name="Hou X."/>
            <person name="Wei L."/>
        </authorList>
    </citation>
    <scope>NUCLEOTIDE SEQUENCE</scope>
    <source>
        <strain evidence="2">KEN1</strain>
        <tissue evidence="2">Leaf</tissue>
    </source>
</reference>
<feature type="compositionally biased region" description="Polar residues" evidence="1">
    <location>
        <begin position="51"/>
        <end position="69"/>
    </location>
</feature>
<evidence type="ECO:0000256" key="1">
    <source>
        <dbReference type="SAM" id="MobiDB-lite"/>
    </source>
</evidence>
<reference evidence="2" key="2">
    <citation type="journal article" date="2024" name="Plant">
        <title>Genomic evolution and insights into agronomic trait innovations of Sesamum species.</title>
        <authorList>
            <person name="Miao H."/>
            <person name="Wang L."/>
            <person name="Qu L."/>
            <person name="Liu H."/>
            <person name="Sun Y."/>
            <person name="Le M."/>
            <person name="Wang Q."/>
            <person name="Wei S."/>
            <person name="Zheng Y."/>
            <person name="Lin W."/>
            <person name="Duan Y."/>
            <person name="Cao H."/>
            <person name="Xiong S."/>
            <person name="Wang X."/>
            <person name="Wei L."/>
            <person name="Li C."/>
            <person name="Ma Q."/>
            <person name="Ju M."/>
            <person name="Zhao R."/>
            <person name="Li G."/>
            <person name="Mu C."/>
            <person name="Tian Q."/>
            <person name="Mei H."/>
            <person name="Zhang T."/>
            <person name="Gao T."/>
            <person name="Zhang H."/>
        </authorList>
    </citation>
    <scope>NUCLEOTIDE SEQUENCE</scope>
    <source>
        <strain evidence="2">KEN1</strain>
    </source>
</reference>
<protein>
    <submittedName>
        <fullName evidence="2">Uncharacterized protein</fullName>
    </submittedName>
</protein>
<name>A0AAW2WX94_9LAMI</name>
<proteinExistence type="predicted"/>
<dbReference type="AlphaFoldDB" id="A0AAW2WX94"/>
<evidence type="ECO:0000313" key="2">
    <source>
        <dbReference type="EMBL" id="KAL0445411.1"/>
    </source>
</evidence>
<comment type="caution">
    <text evidence="2">The sequence shown here is derived from an EMBL/GenBank/DDBJ whole genome shotgun (WGS) entry which is preliminary data.</text>
</comment>
<organism evidence="2">
    <name type="scientific">Sesamum latifolium</name>
    <dbReference type="NCBI Taxonomy" id="2727402"/>
    <lineage>
        <taxon>Eukaryota</taxon>
        <taxon>Viridiplantae</taxon>
        <taxon>Streptophyta</taxon>
        <taxon>Embryophyta</taxon>
        <taxon>Tracheophyta</taxon>
        <taxon>Spermatophyta</taxon>
        <taxon>Magnoliopsida</taxon>
        <taxon>eudicotyledons</taxon>
        <taxon>Gunneridae</taxon>
        <taxon>Pentapetalae</taxon>
        <taxon>asterids</taxon>
        <taxon>lamiids</taxon>
        <taxon>Lamiales</taxon>
        <taxon>Pedaliaceae</taxon>
        <taxon>Sesamum</taxon>
    </lineage>
</organism>
<dbReference type="EMBL" id="JACGWN010000007">
    <property type="protein sequence ID" value="KAL0445411.1"/>
    <property type="molecule type" value="Genomic_DNA"/>
</dbReference>
<gene>
    <name evidence="2" type="ORF">Slati_2263800</name>
</gene>